<evidence type="ECO:0000256" key="2">
    <source>
        <dbReference type="SAM" id="Phobius"/>
    </source>
</evidence>
<feature type="transmembrane region" description="Helical" evidence="2">
    <location>
        <begin position="213"/>
        <end position="235"/>
    </location>
</feature>
<keyword evidence="2" id="KW-0812">Transmembrane</keyword>
<dbReference type="InterPro" id="IPR001045">
    <property type="entry name" value="Spermi_synthase"/>
</dbReference>
<dbReference type="GO" id="GO:0004766">
    <property type="term" value="F:spermidine synthase activity"/>
    <property type="evidence" value="ECO:0007669"/>
    <property type="project" value="TreeGrafter"/>
</dbReference>
<evidence type="ECO:0000313" key="4">
    <source>
        <dbReference type="Proteomes" id="UP000317496"/>
    </source>
</evidence>
<dbReference type="InterPro" id="IPR029063">
    <property type="entry name" value="SAM-dependent_MTases_sf"/>
</dbReference>
<dbReference type="Gene3D" id="1.20.1250.20">
    <property type="entry name" value="MFS general substrate transporter like domains"/>
    <property type="match status" value="1"/>
</dbReference>
<protein>
    <submittedName>
        <fullName evidence="3">Spermidine synthase</fullName>
    </submittedName>
</protein>
<dbReference type="InterPro" id="IPR036259">
    <property type="entry name" value="MFS_trans_sf"/>
</dbReference>
<dbReference type="SUPFAM" id="SSF53335">
    <property type="entry name" value="S-adenosyl-L-methionine-dependent methyltransferases"/>
    <property type="match status" value="1"/>
</dbReference>
<keyword evidence="2" id="KW-1133">Transmembrane helix</keyword>
<gene>
    <name evidence="3" type="ORF">FNB15_08620</name>
</gene>
<keyword evidence="1" id="KW-0745">Spermidine biosynthesis</keyword>
<evidence type="ECO:0000313" key="3">
    <source>
        <dbReference type="EMBL" id="QDO97324.1"/>
    </source>
</evidence>
<dbReference type="EMBL" id="CP041636">
    <property type="protein sequence ID" value="QDO97324.1"/>
    <property type="molecule type" value="Genomic_DNA"/>
</dbReference>
<feature type="transmembrane region" description="Helical" evidence="2">
    <location>
        <begin position="172"/>
        <end position="193"/>
    </location>
</feature>
<proteinExistence type="predicted"/>
<dbReference type="PANTHER" id="PTHR11558:SF11">
    <property type="entry name" value="SPERMIDINE SYNTHASE"/>
    <property type="match status" value="1"/>
</dbReference>
<feature type="transmembrane region" description="Helical" evidence="2">
    <location>
        <begin position="354"/>
        <end position="374"/>
    </location>
</feature>
<keyword evidence="2" id="KW-0472">Membrane</keyword>
<reference evidence="3 4" key="1">
    <citation type="submission" date="2019-07" db="EMBL/GenBank/DDBJ databases">
        <title>Genome sequencing for Ferrovibrio sp. K5.</title>
        <authorList>
            <person name="Park S.-J."/>
        </authorList>
    </citation>
    <scope>NUCLEOTIDE SEQUENCE [LARGE SCALE GENOMIC DNA]</scope>
    <source>
        <strain evidence="3 4">K5</strain>
    </source>
</reference>
<dbReference type="CDD" id="cd02440">
    <property type="entry name" value="AdoMet_MTases"/>
    <property type="match status" value="1"/>
</dbReference>
<dbReference type="Gene3D" id="3.40.50.150">
    <property type="entry name" value="Vaccinia Virus protein VP39"/>
    <property type="match status" value="1"/>
</dbReference>
<dbReference type="SUPFAM" id="SSF103473">
    <property type="entry name" value="MFS general substrate transporter"/>
    <property type="match status" value="1"/>
</dbReference>
<dbReference type="AlphaFoldDB" id="A0A516H0M8"/>
<sequence length="824" mass="86875">MTSCGCGGNGKRCGGEKTPAALRQLRQDCGVFAGVRRPPSLKVPADYRVGTRNMPQVSTAASARPVAFLALCAAFFLSGFAALIDQIVWQRMLGLFAGSDAVTAALVVGAFLLGLGLGSLVAGLVTDRLGMRAALIGFVLCEIGIGVFALCSRVFLYDFVVQVIGPLVPSRWGIFAVCFAGVLIPTVLMGASLPLLTKAAINSLADAAPRIGWLYGLNTLGAGLGALLGGWWLIGTLGYEHSLQVAALFNLIAAGIGLVLWRRDAAPALQPAAADEKYAQPAGNFGFPTWAILVFVSGFAIVALEILWVRVAGVIAQYTAYSFATILGTFLLADGLGMVLGAVWLKRLKDTRAAFFAVQALATLYALASIWLVYALAGSDWWETLLATEVTRHYGLSLAAALLVTVLLVAPPSLLLGISFPLAQQAVQTDLSTIGWRVAAVQVANILGNAAGSLATGLVALHWLGTAGTLKLIALLAVALLLFWSLSAWRERLPSAAGMAGALAGVLAIVVIAFPGNAQFWARLHQAAEEHEILVAEDRSGLALFRLNEAGGASPFFIQGFTQSKWPFLIEHAFLGAVGPLLHDDPKDVLVIGSGSGGTPFGAGVNPATERVRVVELVGPVFDVLRKFAAREPDSAIAGILRDPRYEFVVGDGRRAIFAAARKYDVIQADAILPESSHSGLLYSQEFMQLVLAALDDDGIYVQWGPTARSVATFTAVFPHVAMLQPFPVLIGSRQPVQLDHARLAKVFGSPDTQTHFATAGIDTASASRLFQDAILRDPVSSGASVKGAGLINIDLFPRDEYYINNRLRAATVTPQGTGAKPGT</sequence>
<dbReference type="OrthoDB" id="8171135at2"/>
<dbReference type="Pfam" id="PF01564">
    <property type="entry name" value="Spermine_synth"/>
    <property type="match status" value="1"/>
</dbReference>
<organism evidence="3 4">
    <name type="scientific">Ferrovibrio terrae</name>
    <dbReference type="NCBI Taxonomy" id="2594003"/>
    <lineage>
        <taxon>Bacteria</taxon>
        <taxon>Pseudomonadati</taxon>
        <taxon>Pseudomonadota</taxon>
        <taxon>Alphaproteobacteria</taxon>
        <taxon>Rhodospirillales</taxon>
        <taxon>Rhodospirillaceae</taxon>
        <taxon>Ferrovibrio</taxon>
    </lineage>
</organism>
<feature type="transmembrane region" description="Helical" evidence="2">
    <location>
        <begin position="320"/>
        <end position="345"/>
    </location>
</feature>
<dbReference type="NCBIfam" id="NF037959">
    <property type="entry name" value="MFS_SpdSyn"/>
    <property type="match status" value="1"/>
</dbReference>
<dbReference type="Proteomes" id="UP000317496">
    <property type="component" value="Chromosome"/>
</dbReference>
<feature type="transmembrane region" description="Helical" evidence="2">
    <location>
        <begin position="66"/>
        <end position="89"/>
    </location>
</feature>
<dbReference type="PANTHER" id="PTHR11558">
    <property type="entry name" value="SPERMIDINE/SPERMINE SYNTHASE"/>
    <property type="match status" value="1"/>
</dbReference>
<feature type="transmembrane region" description="Helical" evidence="2">
    <location>
        <begin position="496"/>
        <end position="516"/>
    </location>
</feature>
<feature type="transmembrane region" description="Helical" evidence="2">
    <location>
        <begin position="241"/>
        <end position="261"/>
    </location>
</feature>
<feature type="transmembrane region" description="Helical" evidence="2">
    <location>
        <begin position="443"/>
        <end position="464"/>
    </location>
</feature>
<accession>A0A516H0M8</accession>
<feature type="transmembrane region" description="Helical" evidence="2">
    <location>
        <begin position="394"/>
        <end position="422"/>
    </location>
</feature>
<dbReference type="KEGG" id="fer:FNB15_08620"/>
<dbReference type="GO" id="GO:0008295">
    <property type="term" value="P:spermidine biosynthetic process"/>
    <property type="evidence" value="ECO:0007669"/>
    <property type="project" value="UniProtKB-KW"/>
</dbReference>
<evidence type="ECO:0000256" key="1">
    <source>
        <dbReference type="ARBA" id="ARBA00023066"/>
    </source>
</evidence>
<dbReference type="GO" id="GO:0005829">
    <property type="term" value="C:cytosol"/>
    <property type="evidence" value="ECO:0007669"/>
    <property type="project" value="TreeGrafter"/>
</dbReference>
<name>A0A516H0M8_9PROT</name>
<feature type="transmembrane region" description="Helical" evidence="2">
    <location>
        <begin position="101"/>
        <end position="126"/>
    </location>
</feature>
<keyword evidence="4" id="KW-1185">Reference proteome</keyword>
<feature type="transmembrane region" description="Helical" evidence="2">
    <location>
        <begin position="282"/>
        <end position="308"/>
    </location>
</feature>
<feature type="transmembrane region" description="Helical" evidence="2">
    <location>
        <begin position="470"/>
        <end position="489"/>
    </location>
</feature>
<feature type="transmembrane region" description="Helical" evidence="2">
    <location>
        <begin position="133"/>
        <end position="156"/>
    </location>
</feature>